<proteinExistence type="predicted"/>
<organism evidence="1 2">
    <name type="scientific">Puccinia coronata f. sp. avenae</name>
    <dbReference type="NCBI Taxonomy" id="200324"/>
    <lineage>
        <taxon>Eukaryota</taxon>
        <taxon>Fungi</taxon>
        <taxon>Dikarya</taxon>
        <taxon>Basidiomycota</taxon>
        <taxon>Pucciniomycotina</taxon>
        <taxon>Pucciniomycetes</taxon>
        <taxon>Pucciniales</taxon>
        <taxon>Pucciniaceae</taxon>
        <taxon>Puccinia</taxon>
    </lineage>
</organism>
<name>A0A2N5VR21_9BASI</name>
<reference evidence="1 2" key="1">
    <citation type="submission" date="2017-11" db="EMBL/GenBank/DDBJ databases">
        <title>De novo assembly and phasing of dikaryotic genomes from two isolates of Puccinia coronata f. sp. avenae, the causal agent of oat crown rust.</title>
        <authorList>
            <person name="Miller M.E."/>
            <person name="Zhang Y."/>
            <person name="Omidvar V."/>
            <person name="Sperschneider J."/>
            <person name="Schwessinger B."/>
            <person name="Raley C."/>
            <person name="Palmer J.M."/>
            <person name="Garnica D."/>
            <person name="Upadhyaya N."/>
            <person name="Rathjen J."/>
            <person name="Taylor J.M."/>
            <person name="Park R.F."/>
            <person name="Dodds P.N."/>
            <person name="Hirsch C.D."/>
            <person name="Kianian S.F."/>
            <person name="Figueroa M."/>
        </authorList>
    </citation>
    <scope>NUCLEOTIDE SEQUENCE [LARGE SCALE GENOMIC DNA]</scope>
    <source>
        <strain evidence="1">12SD80</strain>
    </source>
</reference>
<comment type="caution">
    <text evidence="1">The sequence shown here is derived from an EMBL/GenBank/DDBJ whole genome shotgun (WGS) entry which is preliminary data.</text>
</comment>
<accession>A0A2N5VR21</accession>
<sequence>MPSIILTIRIYKPFLTELNPTKRSSLRSTLHPDHCPNQLKQQEIYPPLTYVERLSAWFGLFLVSRSPCSLQDHNRTPKKFPSHQRLYTLYTFLAHRNSKQPLRPSSHFANFFPFKLPPNNATALRLHHRSEVFGFFSHRFLPSVSPTLHHSFIDSFVLLQRILYTAFKTLISLMQITWNR</sequence>
<gene>
    <name evidence="1" type="ORF">PCASD_00120</name>
</gene>
<evidence type="ECO:0000313" key="1">
    <source>
        <dbReference type="EMBL" id="PLW52443.1"/>
    </source>
</evidence>
<dbReference type="Proteomes" id="UP000235392">
    <property type="component" value="Unassembled WGS sequence"/>
</dbReference>
<protein>
    <submittedName>
        <fullName evidence="1">Uncharacterized protein</fullName>
    </submittedName>
</protein>
<evidence type="ECO:0000313" key="2">
    <source>
        <dbReference type="Proteomes" id="UP000235392"/>
    </source>
</evidence>
<dbReference type="AlphaFoldDB" id="A0A2N5VR21"/>
<dbReference type="EMBL" id="PGCI01000001">
    <property type="protein sequence ID" value="PLW52443.1"/>
    <property type="molecule type" value="Genomic_DNA"/>
</dbReference>